<comment type="caution">
    <text evidence="1">The sequence shown here is derived from an EMBL/GenBank/DDBJ whole genome shotgun (WGS) entry which is preliminary data.</text>
</comment>
<sequence length="80" mass="8812">MTMTTSTKNKIDDVGIEDCDDDADYYDDEVNDDDDDDVVIGGGGGGIHNLEQVFLTPRKIYYLHTLSSFSSHIYSCGNSP</sequence>
<reference evidence="1" key="1">
    <citation type="journal article" date="2019" name="bioRxiv">
        <title>The Genome of the Zebra Mussel, Dreissena polymorpha: A Resource for Invasive Species Research.</title>
        <authorList>
            <person name="McCartney M.A."/>
            <person name="Auch B."/>
            <person name="Kono T."/>
            <person name="Mallez S."/>
            <person name="Zhang Y."/>
            <person name="Obille A."/>
            <person name="Becker A."/>
            <person name="Abrahante J.E."/>
            <person name="Garbe J."/>
            <person name="Badalamenti J.P."/>
            <person name="Herman A."/>
            <person name="Mangelson H."/>
            <person name="Liachko I."/>
            <person name="Sullivan S."/>
            <person name="Sone E.D."/>
            <person name="Koren S."/>
            <person name="Silverstein K.A.T."/>
            <person name="Beckman K.B."/>
            <person name="Gohl D.M."/>
        </authorList>
    </citation>
    <scope>NUCLEOTIDE SEQUENCE</scope>
    <source>
        <strain evidence="1">Duluth1</strain>
        <tissue evidence="1">Whole animal</tissue>
    </source>
</reference>
<accession>A0A9D4MAM1</accession>
<gene>
    <name evidence="1" type="ORF">DPMN_036400</name>
</gene>
<organism evidence="1 2">
    <name type="scientific">Dreissena polymorpha</name>
    <name type="common">Zebra mussel</name>
    <name type="synonym">Mytilus polymorpha</name>
    <dbReference type="NCBI Taxonomy" id="45954"/>
    <lineage>
        <taxon>Eukaryota</taxon>
        <taxon>Metazoa</taxon>
        <taxon>Spiralia</taxon>
        <taxon>Lophotrochozoa</taxon>
        <taxon>Mollusca</taxon>
        <taxon>Bivalvia</taxon>
        <taxon>Autobranchia</taxon>
        <taxon>Heteroconchia</taxon>
        <taxon>Euheterodonta</taxon>
        <taxon>Imparidentia</taxon>
        <taxon>Neoheterodontei</taxon>
        <taxon>Myida</taxon>
        <taxon>Dreissenoidea</taxon>
        <taxon>Dreissenidae</taxon>
        <taxon>Dreissena</taxon>
    </lineage>
</organism>
<proteinExistence type="predicted"/>
<keyword evidence="2" id="KW-1185">Reference proteome</keyword>
<reference evidence="1" key="2">
    <citation type="submission" date="2020-11" db="EMBL/GenBank/DDBJ databases">
        <authorList>
            <person name="McCartney M.A."/>
            <person name="Auch B."/>
            <person name="Kono T."/>
            <person name="Mallez S."/>
            <person name="Becker A."/>
            <person name="Gohl D.M."/>
            <person name="Silverstein K.A.T."/>
            <person name="Koren S."/>
            <person name="Bechman K.B."/>
            <person name="Herman A."/>
            <person name="Abrahante J.E."/>
            <person name="Garbe J."/>
        </authorList>
    </citation>
    <scope>NUCLEOTIDE SEQUENCE</scope>
    <source>
        <strain evidence="1">Duluth1</strain>
        <tissue evidence="1">Whole animal</tissue>
    </source>
</reference>
<evidence type="ECO:0000313" key="1">
    <source>
        <dbReference type="EMBL" id="KAH3873173.1"/>
    </source>
</evidence>
<evidence type="ECO:0000313" key="2">
    <source>
        <dbReference type="Proteomes" id="UP000828390"/>
    </source>
</evidence>
<name>A0A9D4MAM1_DREPO</name>
<protein>
    <submittedName>
        <fullName evidence="1">Uncharacterized protein</fullName>
    </submittedName>
</protein>
<dbReference type="AlphaFoldDB" id="A0A9D4MAM1"/>
<dbReference type="EMBL" id="JAIWYP010000002">
    <property type="protein sequence ID" value="KAH3873173.1"/>
    <property type="molecule type" value="Genomic_DNA"/>
</dbReference>
<dbReference type="Proteomes" id="UP000828390">
    <property type="component" value="Unassembled WGS sequence"/>
</dbReference>